<evidence type="ECO:0000256" key="1">
    <source>
        <dbReference type="SAM" id="MobiDB-lite"/>
    </source>
</evidence>
<protein>
    <submittedName>
        <fullName evidence="2">Uncharacterized protein</fullName>
    </submittedName>
</protein>
<gene>
    <name evidence="2" type="ORF">FVF58_44435</name>
</gene>
<keyword evidence="3" id="KW-1185">Reference proteome</keyword>
<accession>A0A5B0G7E5</accession>
<dbReference type="EMBL" id="VTUZ01000057">
    <property type="protein sequence ID" value="KAA0998531.1"/>
    <property type="molecule type" value="Genomic_DNA"/>
</dbReference>
<evidence type="ECO:0000313" key="2">
    <source>
        <dbReference type="EMBL" id="KAA0998531.1"/>
    </source>
</evidence>
<proteinExistence type="predicted"/>
<reference evidence="2 3" key="1">
    <citation type="submission" date="2019-08" db="EMBL/GenBank/DDBJ databases">
        <title>Paraburkholderia sp. DCY113.</title>
        <authorList>
            <person name="Kang J."/>
        </authorList>
    </citation>
    <scope>NUCLEOTIDE SEQUENCE [LARGE SCALE GENOMIC DNA]</scope>
    <source>
        <strain evidence="2 3">DCY113</strain>
    </source>
</reference>
<feature type="compositionally biased region" description="Basic and acidic residues" evidence="1">
    <location>
        <begin position="168"/>
        <end position="183"/>
    </location>
</feature>
<dbReference type="AlphaFoldDB" id="A0A5B0G7E5"/>
<feature type="region of interest" description="Disordered" evidence="1">
    <location>
        <begin position="157"/>
        <end position="183"/>
    </location>
</feature>
<evidence type="ECO:0000313" key="3">
    <source>
        <dbReference type="Proteomes" id="UP000325273"/>
    </source>
</evidence>
<comment type="caution">
    <text evidence="2">The sequence shown here is derived from an EMBL/GenBank/DDBJ whole genome shotgun (WGS) entry which is preliminary data.</text>
</comment>
<sequence>MTNSTSVELLTELEHRDRALSAGLATKAIAWCGSAQLARFRPAFAVDGHGNEVFYQGGRLGLSAEAYVRGSGRKMSRLRISRVAGLGDGKSVRRPYDAVLFSFLTPAGSHRISFVVASQAPPALTIGLSLPDKPVATIRVLLTPDAHGFFSPSISGAIHEGDWSPPSDGHRDEGENDRARVAG</sequence>
<organism evidence="2 3">
    <name type="scientific">Paraburkholderia panacisoli</name>
    <dbReference type="NCBI Taxonomy" id="2603818"/>
    <lineage>
        <taxon>Bacteria</taxon>
        <taxon>Pseudomonadati</taxon>
        <taxon>Pseudomonadota</taxon>
        <taxon>Betaproteobacteria</taxon>
        <taxon>Burkholderiales</taxon>
        <taxon>Burkholderiaceae</taxon>
        <taxon>Paraburkholderia</taxon>
    </lineage>
</organism>
<name>A0A5B0G7E5_9BURK</name>
<dbReference type="Proteomes" id="UP000325273">
    <property type="component" value="Unassembled WGS sequence"/>
</dbReference>